<name>A0A1U8A505_NELNU</name>
<evidence type="ECO:0000256" key="6">
    <source>
        <dbReference type="ARBA" id="ARBA00022840"/>
    </source>
</evidence>
<dbReference type="InterPro" id="IPR013525">
    <property type="entry name" value="ABC2_TM"/>
</dbReference>
<evidence type="ECO:0000256" key="9">
    <source>
        <dbReference type="SAM" id="MobiDB-lite"/>
    </source>
</evidence>
<evidence type="ECO:0000256" key="4">
    <source>
        <dbReference type="ARBA" id="ARBA00022692"/>
    </source>
</evidence>
<feature type="transmembrane region" description="Helical" evidence="10">
    <location>
        <begin position="523"/>
        <end position="548"/>
    </location>
</feature>
<feature type="region of interest" description="Disordered" evidence="9">
    <location>
        <begin position="59"/>
        <end position="80"/>
    </location>
</feature>
<comment type="similarity">
    <text evidence="2">Belongs to the ABC transporter superfamily. ABCG family. Eye pigment precursor importer (TC 3.A.1.204) subfamily.</text>
</comment>
<dbReference type="GO" id="GO:0005524">
    <property type="term" value="F:ATP binding"/>
    <property type="evidence" value="ECO:0007669"/>
    <property type="project" value="UniProtKB-KW"/>
</dbReference>
<evidence type="ECO:0000256" key="10">
    <source>
        <dbReference type="SAM" id="Phobius"/>
    </source>
</evidence>
<comment type="subcellular location">
    <subcellularLocation>
        <location evidence="1">Membrane</location>
        <topology evidence="1">Multi-pass membrane protein</topology>
    </subcellularLocation>
</comment>
<dbReference type="STRING" id="4432.A0A1U8A505"/>
<dbReference type="OrthoDB" id="245989at2759"/>
<dbReference type="Pfam" id="PF01061">
    <property type="entry name" value="ABC2_membrane"/>
    <property type="match status" value="1"/>
</dbReference>
<evidence type="ECO:0000313" key="11">
    <source>
        <dbReference type="Proteomes" id="UP000189703"/>
    </source>
</evidence>
<protein>
    <submittedName>
        <fullName evidence="12">ABC transporter G family member 25</fullName>
    </submittedName>
</protein>
<dbReference type="FunCoup" id="A0A1U8A505">
    <property type="interactions" value="541"/>
</dbReference>
<dbReference type="SMR" id="A0A1U8A505"/>
<keyword evidence="6" id="KW-0067">ATP-binding</keyword>
<dbReference type="InterPro" id="IPR043926">
    <property type="entry name" value="ABCG_dom"/>
</dbReference>
<dbReference type="InterPro" id="IPR003593">
    <property type="entry name" value="AAA+_ATPase"/>
</dbReference>
<evidence type="ECO:0000313" key="12">
    <source>
        <dbReference type="RefSeq" id="XP_010256405.1"/>
    </source>
</evidence>
<gene>
    <name evidence="12" type="primary">LOC104596809</name>
</gene>
<dbReference type="SMART" id="SM00382">
    <property type="entry name" value="AAA"/>
    <property type="match status" value="1"/>
</dbReference>
<proteinExistence type="inferred from homology"/>
<feature type="region of interest" description="Disordered" evidence="9">
    <location>
        <begin position="1"/>
        <end position="23"/>
    </location>
</feature>
<dbReference type="InterPro" id="IPR003439">
    <property type="entry name" value="ABC_transporter-like_ATP-bd"/>
</dbReference>
<evidence type="ECO:0000256" key="2">
    <source>
        <dbReference type="ARBA" id="ARBA00005814"/>
    </source>
</evidence>
<accession>A0A1U8A505</accession>
<dbReference type="PANTHER" id="PTHR48041">
    <property type="entry name" value="ABC TRANSPORTER G FAMILY MEMBER 28"/>
    <property type="match status" value="1"/>
</dbReference>
<dbReference type="FunFam" id="3.40.50.300:FF:000337">
    <property type="entry name" value="ABC transporter G family member 22"/>
    <property type="match status" value="1"/>
</dbReference>
<dbReference type="GeneID" id="104596809"/>
<evidence type="ECO:0000256" key="3">
    <source>
        <dbReference type="ARBA" id="ARBA00022448"/>
    </source>
</evidence>
<evidence type="ECO:0000256" key="8">
    <source>
        <dbReference type="ARBA" id="ARBA00023136"/>
    </source>
</evidence>
<dbReference type="GO" id="GO:0005886">
    <property type="term" value="C:plasma membrane"/>
    <property type="evidence" value="ECO:0000318"/>
    <property type="project" value="GO_Central"/>
</dbReference>
<dbReference type="eggNOG" id="KOG0061">
    <property type="taxonomic scope" value="Eukaryota"/>
</dbReference>
<dbReference type="KEGG" id="nnu:104596809"/>
<dbReference type="PANTHER" id="PTHR48041:SF56">
    <property type="entry name" value="ABC TRANSPORTER G FAMILY MEMBER 25"/>
    <property type="match status" value="1"/>
</dbReference>
<feature type="transmembrane region" description="Helical" evidence="10">
    <location>
        <begin position="585"/>
        <end position="602"/>
    </location>
</feature>
<dbReference type="Proteomes" id="UP000189703">
    <property type="component" value="Unplaced"/>
</dbReference>
<dbReference type="GO" id="GO:0055085">
    <property type="term" value="P:transmembrane transport"/>
    <property type="evidence" value="ECO:0000318"/>
    <property type="project" value="GO_Central"/>
</dbReference>
<dbReference type="AlphaFoldDB" id="A0A1U8A505"/>
<evidence type="ECO:0000256" key="1">
    <source>
        <dbReference type="ARBA" id="ARBA00004141"/>
    </source>
</evidence>
<dbReference type="InterPro" id="IPR027417">
    <property type="entry name" value="P-loop_NTPase"/>
</dbReference>
<feature type="transmembrane region" description="Helical" evidence="10">
    <location>
        <begin position="637"/>
        <end position="658"/>
    </location>
</feature>
<dbReference type="Gene3D" id="3.40.50.300">
    <property type="entry name" value="P-loop containing nucleotide triphosphate hydrolases"/>
    <property type="match status" value="1"/>
</dbReference>
<keyword evidence="5" id="KW-0547">Nucleotide-binding</keyword>
<dbReference type="Pfam" id="PF19055">
    <property type="entry name" value="ABC2_membrane_7"/>
    <property type="match status" value="1"/>
</dbReference>
<sequence length="663" mass="72607">MPVIDEGRVPNGRPSDGPECGRGYRDLDSVISSCYPITLKFMDVYFRLKLERKNNGGGAIRRMLGGPTGSDQGTTMKTSMSEERTILNGVTGMVSPGEILAILGPSGSGKSTLLNALAGRLQGNGLTGTILANGKKLTKPVLRRTGFVTQDDILYPHLTVKETLVFCSLLRLPNSLSKKEKVRVAESVIAELGLNKCQDTIIGNSFIRGVSGGERKRVSIAHEMLINPSLLLLDEPTSGLDSTAAYRLVSTLGSLAQKGKTIVTSVHQPSSRVYQMFDSVIVLSEGSCIYFGKGSEAMNYFASVGFSPTFPMNPADFLLDLANGVCHLDVSSEADKPNVKQTLVSSYNSLLAPKVKAACMDGSTTMTKDIARSGSYRAHEEIKVSFRTSICNWFNQFSILLQRSLKERRHESFNSLRVFQVMTSAVLAGSMWWHSDIRNVQDRLGLLFFIAIFWGVMPSFNAVFTFPQERAVFIKERASGMYTLSSYFMARIVGDLPMELILPTVFSTVAYWMTGLRPDPGAFLLTILVLLGYVLVAQGLGLALGAIIMDAKQASTVVTITMLAFVLTGGFYVHKIPHCLAWIKYLSFTFYCYRLLIGIQYGDGKLISSLLGCSRIGSDRTDCGFVEGDVEGQIRPVVSIGIMFLMFVGYRLIAYAALRRIKA</sequence>
<evidence type="ECO:0000256" key="7">
    <source>
        <dbReference type="ARBA" id="ARBA00022989"/>
    </source>
</evidence>
<dbReference type="SUPFAM" id="SSF52540">
    <property type="entry name" value="P-loop containing nucleoside triphosphate hydrolases"/>
    <property type="match status" value="1"/>
</dbReference>
<dbReference type="GO" id="GO:0016887">
    <property type="term" value="F:ATP hydrolysis activity"/>
    <property type="evidence" value="ECO:0007669"/>
    <property type="project" value="InterPro"/>
</dbReference>
<keyword evidence="7 10" id="KW-1133">Transmembrane helix</keyword>
<feature type="compositionally biased region" description="Polar residues" evidence="9">
    <location>
        <begin position="69"/>
        <end position="79"/>
    </location>
</feature>
<dbReference type="GO" id="GO:0042626">
    <property type="term" value="F:ATPase-coupled transmembrane transporter activity"/>
    <property type="evidence" value="ECO:0000318"/>
    <property type="project" value="GO_Central"/>
</dbReference>
<dbReference type="RefSeq" id="XP_010256405.1">
    <property type="nucleotide sequence ID" value="XM_010258103.2"/>
</dbReference>
<dbReference type="PROSITE" id="PS50893">
    <property type="entry name" value="ABC_TRANSPORTER_2"/>
    <property type="match status" value="1"/>
</dbReference>
<feature type="transmembrane region" description="Helical" evidence="10">
    <location>
        <begin position="416"/>
        <end position="434"/>
    </location>
</feature>
<evidence type="ECO:0000256" key="5">
    <source>
        <dbReference type="ARBA" id="ARBA00022741"/>
    </source>
</evidence>
<keyword evidence="4 10" id="KW-0812">Transmembrane</keyword>
<dbReference type="Pfam" id="PF00005">
    <property type="entry name" value="ABC_tran"/>
    <property type="match status" value="1"/>
</dbReference>
<dbReference type="OMA" id="MPRHLTY"/>
<dbReference type="GO" id="GO:0140359">
    <property type="term" value="F:ABC-type transporter activity"/>
    <property type="evidence" value="ECO:0007669"/>
    <property type="project" value="InterPro"/>
</dbReference>
<keyword evidence="11" id="KW-1185">Reference proteome</keyword>
<dbReference type="InterPro" id="IPR050352">
    <property type="entry name" value="ABCG_transporters"/>
</dbReference>
<keyword evidence="3" id="KW-0813">Transport</keyword>
<organism evidence="11 12">
    <name type="scientific">Nelumbo nucifera</name>
    <name type="common">Sacred lotus</name>
    <dbReference type="NCBI Taxonomy" id="4432"/>
    <lineage>
        <taxon>Eukaryota</taxon>
        <taxon>Viridiplantae</taxon>
        <taxon>Streptophyta</taxon>
        <taxon>Embryophyta</taxon>
        <taxon>Tracheophyta</taxon>
        <taxon>Spermatophyta</taxon>
        <taxon>Magnoliopsida</taxon>
        <taxon>Proteales</taxon>
        <taxon>Nelumbonaceae</taxon>
        <taxon>Nelumbo</taxon>
    </lineage>
</organism>
<feature type="transmembrane region" description="Helical" evidence="10">
    <location>
        <begin position="446"/>
        <end position="466"/>
    </location>
</feature>
<reference evidence="12" key="1">
    <citation type="submission" date="2025-08" db="UniProtKB">
        <authorList>
            <consortium name="RefSeq"/>
        </authorList>
    </citation>
    <scope>IDENTIFICATION</scope>
</reference>
<feature type="transmembrane region" description="Helical" evidence="10">
    <location>
        <begin position="554"/>
        <end position="573"/>
    </location>
</feature>
<keyword evidence="8 10" id="KW-0472">Membrane</keyword>